<accession>A0A8X7V8L9</accession>
<dbReference type="AlphaFoldDB" id="A0A8X7V8L9"/>
<proteinExistence type="predicted"/>
<keyword evidence="2" id="KW-1185">Reference proteome</keyword>
<gene>
    <name evidence="1" type="ORF">Bca52824_033557</name>
</gene>
<sequence length="88" mass="9972">MVHHFSLTFLFPCDSFLSASFTFKTSSSSGDRRVAAPLAPPPVRSVVDSRRLCFVPFRFLFGEDLVVEELESLRIGVVWRFYHGSIVC</sequence>
<evidence type="ECO:0000313" key="2">
    <source>
        <dbReference type="Proteomes" id="UP000886595"/>
    </source>
</evidence>
<reference evidence="1 2" key="1">
    <citation type="submission" date="2020-02" db="EMBL/GenBank/DDBJ databases">
        <authorList>
            <person name="Ma Q."/>
            <person name="Huang Y."/>
            <person name="Song X."/>
            <person name="Pei D."/>
        </authorList>
    </citation>
    <scope>NUCLEOTIDE SEQUENCE [LARGE SCALE GENOMIC DNA]</scope>
    <source>
        <strain evidence="1">Sxm20200214</strain>
        <tissue evidence="1">Leaf</tissue>
    </source>
</reference>
<dbReference type="EMBL" id="JAAMPC010000007">
    <property type="protein sequence ID" value="KAG2304906.1"/>
    <property type="molecule type" value="Genomic_DNA"/>
</dbReference>
<protein>
    <submittedName>
        <fullName evidence="1">Uncharacterized protein</fullName>
    </submittedName>
</protein>
<comment type="caution">
    <text evidence="1">The sequence shown here is derived from an EMBL/GenBank/DDBJ whole genome shotgun (WGS) entry which is preliminary data.</text>
</comment>
<organism evidence="1 2">
    <name type="scientific">Brassica carinata</name>
    <name type="common">Ethiopian mustard</name>
    <name type="synonym">Abyssinian cabbage</name>
    <dbReference type="NCBI Taxonomy" id="52824"/>
    <lineage>
        <taxon>Eukaryota</taxon>
        <taxon>Viridiplantae</taxon>
        <taxon>Streptophyta</taxon>
        <taxon>Embryophyta</taxon>
        <taxon>Tracheophyta</taxon>
        <taxon>Spermatophyta</taxon>
        <taxon>Magnoliopsida</taxon>
        <taxon>eudicotyledons</taxon>
        <taxon>Gunneridae</taxon>
        <taxon>Pentapetalae</taxon>
        <taxon>rosids</taxon>
        <taxon>malvids</taxon>
        <taxon>Brassicales</taxon>
        <taxon>Brassicaceae</taxon>
        <taxon>Brassiceae</taxon>
        <taxon>Brassica</taxon>
    </lineage>
</organism>
<dbReference type="Proteomes" id="UP000886595">
    <property type="component" value="Unassembled WGS sequence"/>
</dbReference>
<name>A0A8X7V8L9_BRACI</name>
<evidence type="ECO:0000313" key="1">
    <source>
        <dbReference type="EMBL" id="KAG2304906.1"/>
    </source>
</evidence>